<protein>
    <submittedName>
        <fullName evidence="12">ABC transporter</fullName>
    </submittedName>
</protein>
<evidence type="ECO:0000256" key="3">
    <source>
        <dbReference type="ARBA" id="ARBA00022448"/>
    </source>
</evidence>
<dbReference type="InterPro" id="IPR003439">
    <property type="entry name" value="ABC_transporter-like_ATP-bd"/>
</dbReference>
<dbReference type="RefSeq" id="WP_086450372.1">
    <property type="nucleotide sequence ID" value="NZ_MSPP01000001.1"/>
</dbReference>
<accession>A0A251X2U0</accession>
<comment type="similarity">
    <text evidence="2">Belongs to the ABC transporter superfamily.</text>
</comment>
<dbReference type="Gene3D" id="3.40.50.300">
    <property type="entry name" value="P-loop containing nucleotide triphosphate hydrolases"/>
    <property type="match status" value="1"/>
</dbReference>
<keyword evidence="10" id="KW-0472">Membrane</keyword>
<keyword evidence="8" id="KW-0408">Iron</keyword>
<keyword evidence="5" id="KW-0410">Iron transport</keyword>
<keyword evidence="3" id="KW-0813">Transport</keyword>
<dbReference type="SMART" id="SM00382">
    <property type="entry name" value="AAA"/>
    <property type="match status" value="1"/>
</dbReference>
<evidence type="ECO:0000256" key="5">
    <source>
        <dbReference type="ARBA" id="ARBA00022496"/>
    </source>
</evidence>
<dbReference type="GO" id="GO:0006826">
    <property type="term" value="P:iron ion transport"/>
    <property type="evidence" value="ECO:0007669"/>
    <property type="project" value="UniProtKB-KW"/>
</dbReference>
<dbReference type="OrthoDB" id="9805601at2"/>
<dbReference type="GO" id="GO:0016887">
    <property type="term" value="F:ATP hydrolysis activity"/>
    <property type="evidence" value="ECO:0007669"/>
    <property type="project" value="InterPro"/>
</dbReference>
<dbReference type="AlphaFoldDB" id="A0A251X2U0"/>
<evidence type="ECO:0000256" key="10">
    <source>
        <dbReference type="ARBA" id="ARBA00023136"/>
    </source>
</evidence>
<evidence type="ECO:0000256" key="6">
    <source>
        <dbReference type="ARBA" id="ARBA00022741"/>
    </source>
</evidence>
<comment type="caution">
    <text evidence="12">The sequence shown here is derived from an EMBL/GenBank/DDBJ whole genome shotgun (WGS) entry which is preliminary data.</text>
</comment>
<evidence type="ECO:0000256" key="2">
    <source>
        <dbReference type="ARBA" id="ARBA00005417"/>
    </source>
</evidence>
<evidence type="ECO:0000313" key="12">
    <source>
        <dbReference type="EMBL" id="OUD10725.1"/>
    </source>
</evidence>
<evidence type="ECO:0000256" key="4">
    <source>
        <dbReference type="ARBA" id="ARBA00022475"/>
    </source>
</evidence>
<evidence type="ECO:0000256" key="9">
    <source>
        <dbReference type="ARBA" id="ARBA00023065"/>
    </source>
</evidence>
<evidence type="ECO:0000256" key="1">
    <source>
        <dbReference type="ARBA" id="ARBA00004202"/>
    </source>
</evidence>
<evidence type="ECO:0000313" key="13">
    <source>
        <dbReference type="Proteomes" id="UP000194664"/>
    </source>
</evidence>
<keyword evidence="9" id="KW-0406">Ion transport</keyword>
<dbReference type="GO" id="GO:0005886">
    <property type="term" value="C:plasma membrane"/>
    <property type="evidence" value="ECO:0007669"/>
    <property type="project" value="UniProtKB-SubCell"/>
</dbReference>
<dbReference type="InterPro" id="IPR003593">
    <property type="entry name" value="AAA+_ATPase"/>
</dbReference>
<dbReference type="InterPro" id="IPR027417">
    <property type="entry name" value="P-loop_NTPase"/>
</dbReference>
<comment type="subcellular location">
    <subcellularLocation>
        <location evidence="1">Cell membrane</location>
        <topology evidence="1">Peripheral membrane protein</topology>
    </subcellularLocation>
</comment>
<keyword evidence="7" id="KW-0067">ATP-binding</keyword>
<feature type="domain" description="ABC transporter" evidence="11">
    <location>
        <begin position="7"/>
        <end position="243"/>
    </location>
</feature>
<evidence type="ECO:0000259" key="11">
    <source>
        <dbReference type="PROSITE" id="PS50893"/>
    </source>
</evidence>
<dbReference type="CDD" id="cd03214">
    <property type="entry name" value="ABC_Iron-Siderophores_B12_Hemin"/>
    <property type="match status" value="1"/>
</dbReference>
<proteinExistence type="inferred from homology"/>
<name>A0A251X2U0_9RHOB</name>
<dbReference type="GO" id="GO:0005524">
    <property type="term" value="F:ATP binding"/>
    <property type="evidence" value="ECO:0007669"/>
    <property type="project" value="UniProtKB-KW"/>
</dbReference>
<dbReference type="PANTHER" id="PTHR42771:SF2">
    <property type="entry name" value="IRON(3+)-HYDROXAMATE IMPORT ATP-BINDING PROTEIN FHUC"/>
    <property type="match status" value="1"/>
</dbReference>
<dbReference type="InterPro" id="IPR051535">
    <property type="entry name" value="Siderophore_ABC-ATPase"/>
</dbReference>
<dbReference type="SUPFAM" id="SSF52540">
    <property type="entry name" value="P-loop containing nucleoside triphosphate hydrolases"/>
    <property type="match status" value="1"/>
</dbReference>
<dbReference type="Proteomes" id="UP000194664">
    <property type="component" value="Unassembled WGS sequence"/>
</dbReference>
<dbReference type="PROSITE" id="PS50893">
    <property type="entry name" value="ABC_TRANSPORTER_2"/>
    <property type="match status" value="1"/>
</dbReference>
<keyword evidence="4" id="KW-1003">Cell membrane</keyword>
<sequence length="268" mass="28995">MSNDADISVSDAVISYGRKRIVHGVSLTARAGDLTVLVGPNGCGKSTLLKGMARVVPLTQGEIRLGDQDVHRASTRSIARKLALLPQGPIAPEGLTVRELVAQGRFPHQTLLRQWSKQDTEAVDTAMEQADVAQFADQPLNDLSGGQRQRCWIAMILAQDTPVMLLDEPTTFLDLKVQIDLLQLLASIAHGKARAVVVVLHDLNVAAAFADRMIMMRDGKICADGPVSEVFTRENLQTVFGLSADVMRAPMSNRLVCIPAAQIRLAAE</sequence>
<evidence type="ECO:0000256" key="7">
    <source>
        <dbReference type="ARBA" id="ARBA00022840"/>
    </source>
</evidence>
<keyword evidence="13" id="KW-1185">Reference proteome</keyword>
<dbReference type="Pfam" id="PF00005">
    <property type="entry name" value="ABC_tran"/>
    <property type="match status" value="1"/>
</dbReference>
<dbReference type="PANTHER" id="PTHR42771">
    <property type="entry name" value="IRON(3+)-HYDROXAMATE IMPORT ATP-BINDING PROTEIN FHUC"/>
    <property type="match status" value="1"/>
</dbReference>
<organism evidence="12 13">
    <name type="scientific">Marivivens niveibacter</name>
    <dbReference type="NCBI Taxonomy" id="1930667"/>
    <lineage>
        <taxon>Bacteria</taxon>
        <taxon>Pseudomonadati</taxon>
        <taxon>Pseudomonadota</taxon>
        <taxon>Alphaproteobacteria</taxon>
        <taxon>Rhodobacterales</taxon>
        <taxon>Paracoccaceae</taxon>
        <taxon>Marivivens group</taxon>
        <taxon>Marivivens</taxon>
    </lineage>
</organism>
<keyword evidence="6" id="KW-0547">Nucleotide-binding</keyword>
<gene>
    <name evidence="12" type="ORF">BVC71_04355</name>
</gene>
<reference evidence="12 13" key="1">
    <citation type="submission" date="2016-12" db="EMBL/GenBank/DDBJ databases">
        <title>The draft genome sequence of HSLHS2.</title>
        <authorList>
            <person name="Hu D."/>
            <person name="Wang L."/>
            <person name="Shao Z."/>
        </authorList>
    </citation>
    <scope>NUCLEOTIDE SEQUENCE [LARGE SCALE GENOMIC DNA]</scope>
    <source>
        <strain evidence="12">MCCC 1A06712</strain>
    </source>
</reference>
<evidence type="ECO:0000256" key="8">
    <source>
        <dbReference type="ARBA" id="ARBA00023004"/>
    </source>
</evidence>
<dbReference type="FunFam" id="3.40.50.300:FF:000134">
    <property type="entry name" value="Iron-enterobactin ABC transporter ATP-binding protein"/>
    <property type="match status" value="1"/>
</dbReference>
<dbReference type="EMBL" id="MSPP01000001">
    <property type="protein sequence ID" value="OUD10725.1"/>
    <property type="molecule type" value="Genomic_DNA"/>
</dbReference>